<sequence length="109" mass="12211">MIRRPLFGYFRIINMIKAASMGETLVLMETSDLEAELKAAQNYKLNYCVGPPSFIVAMVKSELTKYDLGSLRFLLSRGAPLGKEVSANFKVKFPNIEILDVSTTNTLIF</sequence>
<dbReference type="GO" id="GO:0016405">
    <property type="term" value="F:CoA-ligase activity"/>
    <property type="evidence" value="ECO:0007669"/>
    <property type="project" value="TreeGrafter"/>
</dbReference>
<evidence type="ECO:0000313" key="3">
    <source>
        <dbReference type="EMBL" id="KAK3184183.1"/>
    </source>
</evidence>
<dbReference type="SUPFAM" id="SSF56801">
    <property type="entry name" value="Acetyl-CoA synthetase-like"/>
    <property type="match status" value="1"/>
</dbReference>
<organism evidence="3 4">
    <name type="scientific">Dipteronia sinensis</name>
    <dbReference type="NCBI Taxonomy" id="43782"/>
    <lineage>
        <taxon>Eukaryota</taxon>
        <taxon>Viridiplantae</taxon>
        <taxon>Streptophyta</taxon>
        <taxon>Embryophyta</taxon>
        <taxon>Tracheophyta</taxon>
        <taxon>Spermatophyta</taxon>
        <taxon>Magnoliopsida</taxon>
        <taxon>eudicotyledons</taxon>
        <taxon>Gunneridae</taxon>
        <taxon>Pentapetalae</taxon>
        <taxon>rosids</taxon>
        <taxon>malvids</taxon>
        <taxon>Sapindales</taxon>
        <taxon>Sapindaceae</taxon>
        <taxon>Hippocastanoideae</taxon>
        <taxon>Acereae</taxon>
        <taxon>Dipteronia</taxon>
    </lineage>
</organism>
<evidence type="ECO:0000259" key="2">
    <source>
        <dbReference type="Pfam" id="PF00501"/>
    </source>
</evidence>
<protein>
    <recommendedName>
        <fullName evidence="2">AMP-dependent synthetase/ligase domain-containing protein</fullName>
    </recommendedName>
</protein>
<dbReference type="AlphaFoldDB" id="A0AAD9ZLZ3"/>
<reference evidence="3" key="1">
    <citation type="journal article" date="2023" name="Plant J.">
        <title>Genome sequences and population genomics provide insights into the demographic history, inbreeding, and mutation load of two 'living fossil' tree species of Dipteronia.</title>
        <authorList>
            <person name="Feng Y."/>
            <person name="Comes H.P."/>
            <person name="Chen J."/>
            <person name="Zhu S."/>
            <person name="Lu R."/>
            <person name="Zhang X."/>
            <person name="Li P."/>
            <person name="Qiu J."/>
            <person name="Olsen K.M."/>
            <person name="Qiu Y."/>
        </authorList>
    </citation>
    <scope>NUCLEOTIDE SEQUENCE</scope>
    <source>
        <strain evidence="3">NBL</strain>
    </source>
</reference>
<dbReference type="Proteomes" id="UP001281410">
    <property type="component" value="Unassembled WGS sequence"/>
</dbReference>
<evidence type="ECO:0000313" key="4">
    <source>
        <dbReference type="Proteomes" id="UP001281410"/>
    </source>
</evidence>
<dbReference type="Gene3D" id="3.40.50.980">
    <property type="match status" value="1"/>
</dbReference>
<dbReference type="InterPro" id="IPR000873">
    <property type="entry name" value="AMP-dep_synth/lig_dom"/>
</dbReference>
<evidence type="ECO:0000256" key="1">
    <source>
        <dbReference type="ARBA" id="ARBA00022598"/>
    </source>
</evidence>
<feature type="domain" description="AMP-dependent synthetase/ligase" evidence="2">
    <location>
        <begin position="10"/>
        <end position="98"/>
    </location>
</feature>
<name>A0AAD9ZLZ3_9ROSI</name>
<proteinExistence type="predicted"/>
<gene>
    <name evidence="3" type="ORF">Dsin_031469</name>
</gene>
<accession>A0AAD9ZLZ3</accession>
<keyword evidence="1" id="KW-0436">Ligase</keyword>
<dbReference type="PANTHER" id="PTHR24096:SF251">
    <property type="entry name" value="4-COUMARATE--COA LIGASE-LIKE 9"/>
    <property type="match status" value="1"/>
</dbReference>
<keyword evidence="4" id="KW-1185">Reference proteome</keyword>
<dbReference type="PANTHER" id="PTHR24096">
    <property type="entry name" value="LONG-CHAIN-FATTY-ACID--COA LIGASE"/>
    <property type="match status" value="1"/>
</dbReference>
<comment type="caution">
    <text evidence="3">The sequence shown here is derived from an EMBL/GenBank/DDBJ whole genome shotgun (WGS) entry which is preliminary data.</text>
</comment>
<dbReference type="EMBL" id="JANJYJ010000010">
    <property type="protein sequence ID" value="KAK3184183.1"/>
    <property type="molecule type" value="Genomic_DNA"/>
</dbReference>
<dbReference type="Pfam" id="PF00501">
    <property type="entry name" value="AMP-binding"/>
    <property type="match status" value="1"/>
</dbReference>